<dbReference type="Proteomes" id="UP000051952">
    <property type="component" value="Unassembled WGS sequence"/>
</dbReference>
<organism evidence="2 3">
    <name type="scientific">Bodo saltans</name>
    <name type="common">Flagellated protozoan</name>
    <dbReference type="NCBI Taxonomy" id="75058"/>
    <lineage>
        <taxon>Eukaryota</taxon>
        <taxon>Discoba</taxon>
        <taxon>Euglenozoa</taxon>
        <taxon>Kinetoplastea</taxon>
        <taxon>Metakinetoplastina</taxon>
        <taxon>Eubodonida</taxon>
        <taxon>Bodonidae</taxon>
        <taxon>Bodo</taxon>
    </lineage>
</organism>
<reference evidence="3" key="1">
    <citation type="submission" date="2015-09" db="EMBL/GenBank/DDBJ databases">
        <authorList>
            <consortium name="Pathogen Informatics"/>
        </authorList>
    </citation>
    <scope>NUCLEOTIDE SEQUENCE [LARGE SCALE GENOMIC DNA]</scope>
    <source>
        <strain evidence="3">Lake Konstanz</strain>
    </source>
</reference>
<name>A0A0S4IHL2_BODSA</name>
<dbReference type="VEuPathDB" id="TriTrypDB:BSAL_51170"/>
<feature type="region of interest" description="Disordered" evidence="1">
    <location>
        <begin position="261"/>
        <end position="285"/>
    </location>
</feature>
<proteinExistence type="predicted"/>
<keyword evidence="3" id="KW-1185">Reference proteome</keyword>
<protein>
    <submittedName>
        <fullName evidence="2">Uncharacterized protein</fullName>
    </submittedName>
</protein>
<feature type="compositionally biased region" description="Basic and acidic residues" evidence="1">
    <location>
        <begin position="8"/>
        <end position="58"/>
    </location>
</feature>
<evidence type="ECO:0000313" key="2">
    <source>
        <dbReference type="EMBL" id="CUE66375.1"/>
    </source>
</evidence>
<dbReference type="AlphaFoldDB" id="A0A0S4IHL2"/>
<evidence type="ECO:0000313" key="3">
    <source>
        <dbReference type="Proteomes" id="UP000051952"/>
    </source>
</evidence>
<evidence type="ECO:0000256" key="1">
    <source>
        <dbReference type="SAM" id="MobiDB-lite"/>
    </source>
</evidence>
<dbReference type="EMBL" id="CYKH01000057">
    <property type="protein sequence ID" value="CUE66375.1"/>
    <property type="molecule type" value="Genomic_DNA"/>
</dbReference>
<gene>
    <name evidence="2" type="ORF">BSAL_51170</name>
</gene>
<accession>A0A0S4IHL2</accession>
<sequence length="320" mass="34162">MNPGPSSTKEEHNQASSESEARPDESVHSVHGEESESETYRNRVDADGVESENHHDDPPLIEDDPAILEAVGGGTTDAPILDLGSLPLPKEYSHGNGNELTYSFTFKEAANPGEAPQRQKRPVYHSLVVYPDDTTALCMDIECDQTEKYCTLSVLPSDADIGKQSFAEYFAGGATLKPFYSSIVRICVCPLHNKMVMASLIMDAVKSTIPLPSLATTSSSSSTAAARNGSVTASSDPNDVVAVAAAAADASFVATPVVQDNRSAPPMSSATPPTAAAASPAQQQRRGWKVIAENGDGFIRFFHVERTTECYCDFPVLFTT</sequence>
<feature type="compositionally biased region" description="Low complexity" evidence="1">
    <location>
        <begin position="263"/>
        <end position="281"/>
    </location>
</feature>
<feature type="region of interest" description="Disordered" evidence="1">
    <location>
        <begin position="1"/>
        <end position="63"/>
    </location>
</feature>